<evidence type="ECO:0000256" key="5">
    <source>
        <dbReference type="ARBA" id="ARBA00049485"/>
    </source>
</evidence>
<evidence type="ECO:0000259" key="9">
    <source>
        <dbReference type="Pfam" id="PF00248"/>
    </source>
</evidence>
<dbReference type="SUPFAM" id="SSF51430">
    <property type="entry name" value="NAD(P)-linked oxidoreductase"/>
    <property type="match status" value="1"/>
</dbReference>
<dbReference type="PRINTS" id="PR00069">
    <property type="entry name" value="ALDKETRDTASE"/>
</dbReference>
<dbReference type="InterPro" id="IPR036812">
    <property type="entry name" value="NAD(P)_OxRdtase_dom_sf"/>
</dbReference>
<proteinExistence type="predicted"/>
<evidence type="ECO:0000313" key="11">
    <source>
        <dbReference type="Proteomes" id="UP001215712"/>
    </source>
</evidence>
<dbReference type="InterPro" id="IPR018170">
    <property type="entry name" value="Aldo/ket_reductase_CS"/>
</dbReference>
<evidence type="ECO:0000256" key="6">
    <source>
        <dbReference type="PIRSR" id="PIRSR000097-1"/>
    </source>
</evidence>
<evidence type="ECO:0000256" key="3">
    <source>
        <dbReference type="ARBA" id="ARBA00025065"/>
    </source>
</evidence>
<comment type="caution">
    <text evidence="10">The sequence shown here is derived from an EMBL/GenBank/DDBJ whole genome shotgun (WGS) entry which is preliminary data.</text>
</comment>
<dbReference type="EC" id="1.1.1.307" evidence="1"/>
<evidence type="ECO:0000256" key="2">
    <source>
        <dbReference type="ARBA" id="ARBA00023002"/>
    </source>
</evidence>
<feature type="domain" description="NADP-dependent oxidoreductase" evidence="9">
    <location>
        <begin position="22"/>
        <end position="197"/>
    </location>
</feature>
<keyword evidence="2" id="KW-0560">Oxidoreductase</keyword>
<dbReference type="PROSITE" id="PS00798">
    <property type="entry name" value="ALDOKETO_REDUCTASE_1"/>
    <property type="match status" value="1"/>
</dbReference>
<gene>
    <name evidence="10" type="ORF">N7493_000857</name>
</gene>
<dbReference type="Pfam" id="PF00248">
    <property type="entry name" value="Aldo_ket_red"/>
    <property type="match status" value="1"/>
</dbReference>
<evidence type="ECO:0000256" key="8">
    <source>
        <dbReference type="PIRSR" id="PIRSR000097-3"/>
    </source>
</evidence>
<reference evidence="10" key="1">
    <citation type="journal article" date="2023" name="IMA Fungus">
        <title>Comparative genomic study of the Penicillium genus elucidates a diverse pangenome and 15 lateral gene transfer events.</title>
        <authorList>
            <person name="Petersen C."/>
            <person name="Sorensen T."/>
            <person name="Nielsen M.R."/>
            <person name="Sondergaard T.E."/>
            <person name="Sorensen J.L."/>
            <person name="Fitzpatrick D.A."/>
            <person name="Frisvad J.C."/>
            <person name="Nielsen K.L."/>
        </authorList>
    </citation>
    <scope>NUCLEOTIDE SEQUENCE</scope>
    <source>
        <strain evidence="10">IBT 17514</strain>
    </source>
</reference>
<feature type="site" description="Lowers pKa of active site Tyr" evidence="8">
    <location>
        <position position="84"/>
    </location>
</feature>
<dbReference type="PANTHER" id="PTHR11732">
    <property type="entry name" value="ALDO/KETO REDUCTASE"/>
    <property type="match status" value="1"/>
</dbReference>
<dbReference type="PIRSF" id="PIRSF000097">
    <property type="entry name" value="AKR"/>
    <property type="match status" value="1"/>
</dbReference>
<organism evidence="10 11">
    <name type="scientific">Penicillium malachiteum</name>
    <dbReference type="NCBI Taxonomy" id="1324776"/>
    <lineage>
        <taxon>Eukaryota</taxon>
        <taxon>Fungi</taxon>
        <taxon>Dikarya</taxon>
        <taxon>Ascomycota</taxon>
        <taxon>Pezizomycotina</taxon>
        <taxon>Eurotiomycetes</taxon>
        <taxon>Eurotiomycetidae</taxon>
        <taxon>Eurotiales</taxon>
        <taxon>Aspergillaceae</taxon>
        <taxon>Penicillium</taxon>
    </lineage>
</organism>
<dbReference type="InterPro" id="IPR023210">
    <property type="entry name" value="NADP_OxRdtase_dom"/>
</dbReference>
<evidence type="ECO:0000256" key="7">
    <source>
        <dbReference type="PIRSR" id="PIRSR000097-2"/>
    </source>
</evidence>
<dbReference type="AlphaFoldDB" id="A0AAD6HX76"/>
<accession>A0AAD6HX76</accession>
<evidence type="ECO:0000256" key="1">
    <source>
        <dbReference type="ARBA" id="ARBA00012845"/>
    </source>
</evidence>
<comment type="catalytic activity">
    <reaction evidence="4">
        <text>xylitol + NADP(+) = D-xylose + NADPH + H(+)</text>
        <dbReference type="Rhea" id="RHEA:27445"/>
        <dbReference type="ChEBI" id="CHEBI:15378"/>
        <dbReference type="ChEBI" id="CHEBI:17151"/>
        <dbReference type="ChEBI" id="CHEBI:53455"/>
        <dbReference type="ChEBI" id="CHEBI:57783"/>
        <dbReference type="ChEBI" id="CHEBI:58349"/>
        <dbReference type="EC" id="1.1.1.307"/>
    </reaction>
</comment>
<dbReference type="Gene3D" id="3.20.20.100">
    <property type="entry name" value="NADP-dependent oxidoreductase domain"/>
    <property type="match status" value="1"/>
</dbReference>
<name>A0AAD6HX76_9EURO</name>
<reference evidence="10" key="2">
    <citation type="submission" date="2023-01" db="EMBL/GenBank/DDBJ databases">
        <authorList>
            <person name="Petersen C."/>
        </authorList>
    </citation>
    <scope>NUCLEOTIDE SEQUENCE</scope>
    <source>
        <strain evidence="10">IBT 17514</strain>
    </source>
</reference>
<feature type="binding site" evidence="7">
    <location>
        <position position="116"/>
    </location>
    <ligand>
        <name>substrate</name>
    </ligand>
</feature>
<evidence type="ECO:0000313" key="10">
    <source>
        <dbReference type="EMBL" id="KAJ5740985.1"/>
    </source>
</evidence>
<dbReference type="InterPro" id="IPR020471">
    <property type="entry name" value="AKR"/>
</dbReference>
<evidence type="ECO:0000256" key="4">
    <source>
        <dbReference type="ARBA" id="ARBA00047534"/>
    </source>
</evidence>
<comment type="function">
    <text evidence="3">Catalyzes the initial reaction in the xylose utilization pathway by reducing D-xylose into xylitol. Xylose is a major component of hemicelluloses such as xylan. Most fungi utilize D-xylose via three enzymatic reactions, xylose reductase (XR), xylitol dehydrogenase (XDH), and xylulokinase, to form xylulose 5-phosphate, which enters pentose phosphate pathway.</text>
</comment>
<dbReference type="EMBL" id="JAQJAN010000001">
    <property type="protein sequence ID" value="KAJ5740985.1"/>
    <property type="molecule type" value="Genomic_DNA"/>
</dbReference>
<comment type="catalytic activity">
    <reaction evidence="5">
        <text>xylitol + NAD(+) = D-xylose + NADH + H(+)</text>
        <dbReference type="Rhea" id="RHEA:27441"/>
        <dbReference type="ChEBI" id="CHEBI:15378"/>
        <dbReference type="ChEBI" id="CHEBI:17151"/>
        <dbReference type="ChEBI" id="CHEBI:53455"/>
        <dbReference type="ChEBI" id="CHEBI:57540"/>
        <dbReference type="ChEBI" id="CHEBI:57945"/>
        <dbReference type="EC" id="1.1.1.307"/>
    </reaction>
</comment>
<keyword evidence="11" id="KW-1185">Reference proteome</keyword>
<protein>
    <recommendedName>
        <fullName evidence="1">D-xylose reductase [NAD(P)H]</fullName>
        <ecNumber evidence="1">1.1.1.307</ecNumber>
    </recommendedName>
</protein>
<dbReference type="GO" id="GO:0016491">
    <property type="term" value="F:oxidoreductase activity"/>
    <property type="evidence" value="ECO:0007669"/>
    <property type="project" value="UniProtKB-KW"/>
</dbReference>
<sequence>MSIPYLTLSDGNSIPMLGFGTGTAWFKEDPSEPFNLKLVEVLKTAIQRGFRHIDCSDIYGTEQEVGITIKECGVPREELFITTKVRVLEGLYDIPAAIESSLSKLQLEYVDLYLIHSPYIARDPSDLGPAWLAMEKVQASGKAKSIGVANHHRPHVEEILKVATITPAINQLECHPYLQRSQNYIPWMHEQGIEVASFNGLTPITKARPGPLDQLLADIAAKHVTTTANTGRLSEYLAALHLKLSVKEMEEIGKIGLIHHFHAWAPDRFDPNDRS</sequence>
<dbReference type="Proteomes" id="UP001215712">
    <property type="component" value="Unassembled WGS sequence"/>
</dbReference>
<feature type="active site" description="Proton donor" evidence="6">
    <location>
        <position position="59"/>
    </location>
</feature>